<accession>A0A2W1C140</accession>
<dbReference type="SMART" id="SM00276">
    <property type="entry name" value="GLECT"/>
    <property type="match status" value="1"/>
</dbReference>
<dbReference type="CDD" id="cd00070">
    <property type="entry name" value="GLECT"/>
    <property type="match status" value="1"/>
</dbReference>
<dbReference type="InterPro" id="IPR001079">
    <property type="entry name" value="Galectin_CRD"/>
</dbReference>
<dbReference type="InterPro" id="IPR013320">
    <property type="entry name" value="ConA-like_dom_sf"/>
</dbReference>
<dbReference type="AlphaFoldDB" id="A0A2W1C140"/>
<proteinExistence type="predicted"/>
<dbReference type="Gene3D" id="2.60.120.200">
    <property type="match status" value="1"/>
</dbReference>
<evidence type="ECO:0000313" key="6">
    <source>
        <dbReference type="EMBL" id="PZC78686.1"/>
    </source>
</evidence>
<dbReference type="PANTHER" id="PTHR11346">
    <property type="entry name" value="GALECTIN"/>
    <property type="match status" value="1"/>
</dbReference>
<evidence type="ECO:0000313" key="7">
    <source>
        <dbReference type="Proteomes" id="UP000249218"/>
    </source>
</evidence>
<organism evidence="6 7">
    <name type="scientific">Helicoverpa armigera</name>
    <name type="common">Cotton bollworm</name>
    <name type="synonym">Heliothis armigera</name>
    <dbReference type="NCBI Taxonomy" id="29058"/>
    <lineage>
        <taxon>Eukaryota</taxon>
        <taxon>Metazoa</taxon>
        <taxon>Ecdysozoa</taxon>
        <taxon>Arthropoda</taxon>
        <taxon>Hexapoda</taxon>
        <taxon>Insecta</taxon>
        <taxon>Pterygota</taxon>
        <taxon>Neoptera</taxon>
        <taxon>Endopterygota</taxon>
        <taxon>Lepidoptera</taxon>
        <taxon>Glossata</taxon>
        <taxon>Ditrysia</taxon>
        <taxon>Noctuoidea</taxon>
        <taxon>Noctuidae</taxon>
        <taxon>Heliothinae</taxon>
        <taxon>Helicoverpa</taxon>
    </lineage>
</organism>
<protein>
    <recommendedName>
        <fullName evidence="3">Galectin</fullName>
    </recommendedName>
</protein>
<keyword evidence="7" id="KW-1185">Reference proteome</keyword>
<dbReference type="PANTHER" id="PTHR11346:SF176">
    <property type="entry name" value="32 KDA BETA-GALACTOSIDE-BINDING LECTIN LEC-3"/>
    <property type="match status" value="1"/>
</dbReference>
<dbReference type="SMART" id="SM00908">
    <property type="entry name" value="Gal-bind_lectin"/>
    <property type="match status" value="1"/>
</dbReference>
<dbReference type="OrthoDB" id="6251307at2759"/>
<evidence type="ECO:0000256" key="4">
    <source>
        <dbReference type="SAM" id="MobiDB-lite"/>
    </source>
</evidence>
<gene>
    <name evidence="6" type="primary">HaOG217246</name>
    <name evidence="6" type="ORF">B5X24_HaOG217246</name>
</gene>
<sequence length="229" mass="25973">MISVYDPDLPCVHKIAVNITNGSKIRIQGSIPHDAHRFWIDFQCGLSMSTNVDVAFHLNPRFDHMAVVRNTLIDEEWGEEERTGGIPLSRGEDFDMLIVCDIRCWKVSINGQHFCEYNHRIEYDRITHLVVFGDVKIIKCNIVAPSQDPYDQTVQCVHKIPGGICSSSKIRIQGSIPHDAHRRPNAIAVRIRLYVSGVLSDSDGNPLASARDNPYENMYFSNDPNDPWD</sequence>
<dbReference type="InterPro" id="IPR044156">
    <property type="entry name" value="Galectin-like"/>
</dbReference>
<dbReference type="FunFam" id="2.60.120.200:FF:000124">
    <property type="entry name" value="Galectin-4"/>
    <property type="match status" value="1"/>
</dbReference>
<feature type="compositionally biased region" description="Polar residues" evidence="4">
    <location>
        <begin position="219"/>
        <end position="229"/>
    </location>
</feature>
<keyword evidence="1 3" id="KW-0430">Lectin</keyword>
<feature type="region of interest" description="Disordered" evidence="4">
    <location>
        <begin position="205"/>
        <end position="229"/>
    </location>
</feature>
<dbReference type="EMBL" id="KZ149897">
    <property type="protein sequence ID" value="PZC78686.1"/>
    <property type="molecule type" value="Genomic_DNA"/>
</dbReference>
<dbReference type="GO" id="GO:0030246">
    <property type="term" value="F:carbohydrate binding"/>
    <property type="evidence" value="ECO:0007669"/>
    <property type="project" value="UniProtKB-UniRule"/>
</dbReference>
<evidence type="ECO:0000256" key="1">
    <source>
        <dbReference type="ARBA" id="ARBA00022734"/>
    </source>
</evidence>
<dbReference type="Pfam" id="PF00337">
    <property type="entry name" value="Gal-bind_lectin"/>
    <property type="match status" value="1"/>
</dbReference>
<dbReference type="Proteomes" id="UP000249218">
    <property type="component" value="Unassembled WGS sequence"/>
</dbReference>
<feature type="domain" description="Galectin" evidence="5">
    <location>
        <begin position="11"/>
        <end position="143"/>
    </location>
</feature>
<dbReference type="SUPFAM" id="SSF49899">
    <property type="entry name" value="Concanavalin A-like lectins/glucanases"/>
    <property type="match status" value="1"/>
</dbReference>
<keyword evidence="2" id="KW-0677">Repeat</keyword>
<dbReference type="PROSITE" id="PS51304">
    <property type="entry name" value="GALECTIN"/>
    <property type="match status" value="1"/>
</dbReference>
<evidence type="ECO:0000256" key="3">
    <source>
        <dbReference type="RuleBase" id="RU102079"/>
    </source>
</evidence>
<reference evidence="6 7" key="1">
    <citation type="journal article" date="2017" name="BMC Biol.">
        <title>Genomic innovations, transcriptional plasticity and gene loss underlying the evolution and divergence of two highly polyphagous and invasive Helicoverpa pest species.</title>
        <authorList>
            <person name="Pearce S.L."/>
            <person name="Clarke D.F."/>
            <person name="East P.D."/>
            <person name="Elfekih S."/>
            <person name="Gordon K.H."/>
            <person name="Jermiin L.S."/>
            <person name="McGaughran A."/>
            <person name="Oakeshott J.G."/>
            <person name="Papanikolaou A."/>
            <person name="Perera O.P."/>
            <person name="Rane R.V."/>
            <person name="Richards S."/>
            <person name="Tay W.T."/>
            <person name="Walsh T.K."/>
            <person name="Anderson A."/>
            <person name="Anderson C.J."/>
            <person name="Asgari S."/>
            <person name="Board P.G."/>
            <person name="Bretschneider A."/>
            <person name="Campbell P.M."/>
            <person name="Chertemps T."/>
            <person name="Christeller J.T."/>
            <person name="Coppin C.W."/>
            <person name="Downes S.J."/>
            <person name="Duan G."/>
            <person name="Farnsworth C.A."/>
            <person name="Good R.T."/>
            <person name="Han L.B."/>
            <person name="Han Y.C."/>
            <person name="Hatje K."/>
            <person name="Horne I."/>
            <person name="Huang Y.P."/>
            <person name="Hughes D.S."/>
            <person name="Jacquin-Joly E."/>
            <person name="James W."/>
            <person name="Jhangiani S."/>
            <person name="Kollmar M."/>
            <person name="Kuwar S.S."/>
            <person name="Li S."/>
            <person name="Liu N.Y."/>
            <person name="Maibeche M.T."/>
            <person name="Miller J.R."/>
            <person name="Montagne N."/>
            <person name="Perry T."/>
            <person name="Qu J."/>
            <person name="Song S.V."/>
            <person name="Sutton G.G."/>
            <person name="Vogel H."/>
            <person name="Walenz B.P."/>
            <person name="Xu W."/>
            <person name="Zhang H.J."/>
            <person name="Zou Z."/>
            <person name="Batterham P."/>
            <person name="Edwards O.R."/>
            <person name="Feyereisen R."/>
            <person name="Gibbs R.A."/>
            <person name="Heckel D.G."/>
            <person name="McGrath A."/>
            <person name="Robin C."/>
            <person name="Scherer S.E."/>
            <person name="Worley K.C."/>
            <person name="Wu Y.D."/>
        </authorList>
    </citation>
    <scope>NUCLEOTIDE SEQUENCE [LARGE SCALE GENOMIC DNA]</scope>
    <source>
        <strain evidence="6">Harm_GR_Male_#8</strain>
        <tissue evidence="6">Whole organism</tissue>
    </source>
</reference>
<evidence type="ECO:0000256" key="2">
    <source>
        <dbReference type="ARBA" id="ARBA00022737"/>
    </source>
</evidence>
<evidence type="ECO:0000259" key="5">
    <source>
        <dbReference type="PROSITE" id="PS51304"/>
    </source>
</evidence>
<name>A0A2W1C140_HELAM</name>
<dbReference type="GO" id="GO:0016936">
    <property type="term" value="F:galactoside binding"/>
    <property type="evidence" value="ECO:0007669"/>
    <property type="project" value="TreeGrafter"/>
</dbReference>